<sequence>MRYIKIIGILAVALLVNCKLYEELEEAMAETKLAEDSASEVAKSVAEEISKLTGLGLEEVKALTEEDLKRIAGDAEKDSGESRGKVSGEFDNGRRNSVDLKKAPGLVNLVKDSARKVEEAFKTLVNAGYGGEGVASVVGSNIEEACKLLSLLDKLTQIAVGDGGNKKADMSKVLEEFDKTNPGIDACGYMNSNKHSSQDRESKKCIKDLMKRVENLLYGGVENELRNDLSKPSSTKFNDPLVSLIKATSALSGAAGMISAVFS</sequence>
<evidence type="ECO:0000256" key="1">
    <source>
        <dbReference type="SAM" id="MobiDB-lite"/>
    </source>
</evidence>
<evidence type="ECO:0000313" key="3">
    <source>
        <dbReference type="Proteomes" id="UP000275571"/>
    </source>
</evidence>
<proteinExistence type="predicted"/>
<accession>A0A386PMZ0</accession>
<keyword evidence="3" id="KW-1185">Reference proteome</keyword>
<geneLocation type="plasmid" evidence="2 3">
    <name>lp129</name>
</geneLocation>
<gene>
    <name evidence="2" type="ORF">DB313_05200</name>
</gene>
<dbReference type="Proteomes" id="UP000275571">
    <property type="component" value="Plasmid lp129"/>
</dbReference>
<organism evidence="2 3">
    <name type="scientific">Borrelia turcica IST7</name>
    <dbReference type="NCBI Taxonomy" id="1104446"/>
    <lineage>
        <taxon>Bacteria</taxon>
        <taxon>Pseudomonadati</taxon>
        <taxon>Spirochaetota</taxon>
        <taxon>Spirochaetia</taxon>
        <taxon>Spirochaetales</taxon>
        <taxon>Borreliaceae</taxon>
        <taxon>Borrelia</taxon>
    </lineage>
</organism>
<dbReference type="EMBL" id="CP028885">
    <property type="protein sequence ID" value="AYE36896.1"/>
    <property type="molecule type" value="Genomic_DNA"/>
</dbReference>
<dbReference type="OrthoDB" id="351322at2"/>
<evidence type="ECO:0000313" key="2">
    <source>
        <dbReference type="EMBL" id="AYE36896.1"/>
    </source>
</evidence>
<protein>
    <submittedName>
        <fullName evidence="2">Uncharacterized protein</fullName>
    </submittedName>
</protein>
<keyword evidence="2" id="KW-0614">Plasmid</keyword>
<dbReference type="AlphaFoldDB" id="A0A386PMZ0"/>
<dbReference type="RefSeq" id="WP_120104816.1">
    <property type="nucleotide sequence ID" value="NZ_CP028885.1"/>
</dbReference>
<name>A0A386PMZ0_9SPIR</name>
<dbReference type="KEGG" id="btur:DB313_05200"/>
<reference evidence="2 3" key="1">
    <citation type="journal article" date="2018" name="Infect. Genet. Evol.">
        <title>Genome-wide analysis of Borrelia turcica and 'Candidatus Borrelia tachyglossi' shows relapsing fever-like genomes with unique genomic links to Lyme disease Borrelia.</title>
        <authorList>
            <person name="Gofton A.W."/>
            <person name="Margos G."/>
            <person name="Fingerle V."/>
            <person name="Hepner S."/>
            <person name="Loh S.M."/>
            <person name="Ryan U."/>
            <person name="Irwin P."/>
            <person name="Oskam C.L."/>
        </authorList>
    </citation>
    <scope>NUCLEOTIDE SEQUENCE [LARGE SCALE GENOMIC DNA]</scope>
    <source>
        <strain evidence="2 3">IST7</strain>
        <plasmid evidence="2">lp129</plasmid>
    </source>
</reference>
<feature type="region of interest" description="Disordered" evidence="1">
    <location>
        <begin position="73"/>
        <end position="96"/>
    </location>
</feature>